<organism evidence="1 2">
    <name type="scientific">Litoribrevibacter albus</name>
    <dbReference type="NCBI Taxonomy" id="1473156"/>
    <lineage>
        <taxon>Bacteria</taxon>
        <taxon>Pseudomonadati</taxon>
        <taxon>Pseudomonadota</taxon>
        <taxon>Gammaproteobacteria</taxon>
        <taxon>Oceanospirillales</taxon>
        <taxon>Oceanospirillaceae</taxon>
        <taxon>Litoribrevibacter</taxon>
    </lineage>
</organism>
<keyword evidence="2" id="KW-1185">Reference proteome</keyword>
<proteinExistence type="predicted"/>
<reference evidence="1" key="1">
    <citation type="journal article" date="2014" name="Int. J. Syst. Evol. Microbiol.">
        <title>Complete genome sequence of Corynebacterium casei LMG S-19264T (=DSM 44701T), isolated from a smear-ripened cheese.</title>
        <authorList>
            <consortium name="US DOE Joint Genome Institute (JGI-PGF)"/>
            <person name="Walter F."/>
            <person name="Albersmeier A."/>
            <person name="Kalinowski J."/>
            <person name="Ruckert C."/>
        </authorList>
    </citation>
    <scope>NUCLEOTIDE SEQUENCE</scope>
    <source>
        <strain evidence="1">NBRC 110071</strain>
    </source>
</reference>
<dbReference type="RefSeq" id="WP_284378253.1">
    <property type="nucleotide sequence ID" value="NZ_BSNM01000003.1"/>
</dbReference>
<comment type="caution">
    <text evidence="1">The sequence shown here is derived from an EMBL/GenBank/DDBJ whole genome shotgun (WGS) entry which is preliminary data.</text>
</comment>
<dbReference type="EMBL" id="BSNM01000003">
    <property type="protein sequence ID" value="GLQ29961.1"/>
    <property type="molecule type" value="Genomic_DNA"/>
</dbReference>
<dbReference type="AlphaFoldDB" id="A0AA37S676"/>
<name>A0AA37S676_9GAMM</name>
<reference evidence="1" key="2">
    <citation type="submission" date="2023-01" db="EMBL/GenBank/DDBJ databases">
        <title>Draft genome sequence of Litoribrevibacter albus strain NBRC 110071.</title>
        <authorList>
            <person name="Sun Q."/>
            <person name="Mori K."/>
        </authorList>
    </citation>
    <scope>NUCLEOTIDE SEQUENCE</scope>
    <source>
        <strain evidence="1">NBRC 110071</strain>
    </source>
</reference>
<evidence type="ECO:0000313" key="2">
    <source>
        <dbReference type="Proteomes" id="UP001161389"/>
    </source>
</evidence>
<dbReference type="Proteomes" id="UP001161389">
    <property type="component" value="Unassembled WGS sequence"/>
</dbReference>
<evidence type="ECO:0000313" key="1">
    <source>
        <dbReference type="EMBL" id="GLQ29961.1"/>
    </source>
</evidence>
<gene>
    <name evidence="1" type="ORF">GCM10007876_04390</name>
</gene>
<protein>
    <submittedName>
        <fullName evidence="1">Uncharacterized protein</fullName>
    </submittedName>
</protein>
<accession>A0AA37S676</accession>
<sequence>MDDVTITLINLDQTLILSKRDFSIAEKDEDGIELLYKGETRCQPYVFFKPLLNRGDRSQYDYEMLLFECYEDFADVLEQHVEEHSDHFVVRSRFVLRQDETEALSGLEFSYPEEEGVYQYHIQNSIVPVDNSTISTNPLNIEVEGSLTAERVEVPLVGSYLCPTD</sequence>